<comment type="caution">
    <text evidence="2">The sequence shown here is derived from an EMBL/GenBank/DDBJ whole genome shotgun (WGS) entry which is preliminary data.</text>
</comment>
<accession>A0A5C4L8T6</accession>
<keyword evidence="3" id="KW-1185">Reference proteome</keyword>
<name>A0A5C4L8T6_9HYPH</name>
<dbReference type="RefSeq" id="WP_139040424.1">
    <property type="nucleotide sequence ID" value="NZ_VDDA01000044.1"/>
</dbReference>
<feature type="domain" description="DUF5615" evidence="1">
    <location>
        <begin position="5"/>
        <end position="103"/>
    </location>
</feature>
<dbReference type="Pfam" id="PF18480">
    <property type="entry name" value="DUF5615"/>
    <property type="match status" value="1"/>
</dbReference>
<reference evidence="2 3" key="1">
    <citation type="submission" date="2019-06" db="EMBL/GenBank/DDBJ databases">
        <title>Genome of Methylobacterium sp. 17Sr1-39.</title>
        <authorList>
            <person name="Seo T."/>
        </authorList>
    </citation>
    <scope>NUCLEOTIDE SEQUENCE [LARGE SCALE GENOMIC DNA]</scope>
    <source>
        <strain evidence="2 3">17Sr1-39</strain>
    </source>
</reference>
<dbReference type="Proteomes" id="UP000305267">
    <property type="component" value="Unassembled WGS sequence"/>
</dbReference>
<evidence type="ECO:0000313" key="2">
    <source>
        <dbReference type="EMBL" id="TNC06821.1"/>
    </source>
</evidence>
<evidence type="ECO:0000313" key="3">
    <source>
        <dbReference type="Proteomes" id="UP000305267"/>
    </source>
</evidence>
<dbReference type="InterPro" id="IPR041049">
    <property type="entry name" value="DUF5615"/>
</dbReference>
<gene>
    <name evidence="2" type="ORF">FF100_33955</name>
</gene>
<protein>
    <recommendedName>
        <fullName evidence="1">DUF5615 domain-containing protein</fullName>
    </recommendedName>
</protein>
<dbReference type="AlphaFoldDB" id="A0A5C4L8T6"/>
<proteinExistence type="predicted"/>
<dbReference type="EMBL" id="VDDA01000044">
    <property type="protein sequence ID" value="TNC06821.1"/>
    <property type="molecule type" value="Genomic_DNA"/>
</dbReference>
<organism evidence="2 3">
    <name type="scientific">Methylobacterium terricola</name>
    <dbReference type="NCBI Taxonomy" id="2583531"/>
    <lineage>
        <taxon>Bacteria</taxon>
        <taxon>Pseudomonadati</taxon>
        <taxon>Pseudomonadota</taxon>
        <taxon>Alphaproteobacteria</taxon>
        <taxon>Hyphomicrobiales</taxon>
        <taxon>Methylobacteriaceae</taxon>
        <taxon>Methylobacterium</taxon>
    </lineage>
</organism>
<dbReference type="OrthoDB" id="7363756at2"/>
<sequence>MNPSLFLDENISPSLSQRFWDMRIEATHAQHRNLRQTKDDAIWRLACEHGWTVVTINYSDFIPLARSTPVHAGVIGIPSHGTRDQQFSYIMTAIEWGAQFNEAAAYPFMNRFVRVTQNMRIMVETCPVDH</sequence>
<evidence type="ECO:0000259" key="1">
    <source>
        <dbReference type="Pfam" id="PF18480"/>
    </source>
</evidence>